<dbReference type="VEuPathDB" id="FungiDB:MCYG_08384"/>
<dbReference type="Proteomes" id="UP000002035">
    <property type="component" value="Unassembled WGS sequence"/>
</dbReference>
<proteinExistence type="predicted"/>
<feature type="chain" id="PRO_5002951739" evidence="1">
    <location>
        <begin position="20"/>
        <end position="367"/>
    </location>
</feature>
<dbReference type="RefSeq" id="XP_002843301.1">
    <property type="nucleotide sequence ID" value="XM_002843255.1"/>
</dbReference>
<accession>C5G0B2</accession>
<reference evidence="3" key="1">
    <citation type="journal article" date="2012" name="MBio">
        <title>Comparative genome analysis of Trichophyton rubrum and related dermatophytes reveals candidate genes involved in infection.</title>
        <authorList>
            <person name="Martinez D.A."/>
            <person name="Oliver B.G."/>
            <person name="Graeser Y."/>
            <person name="Goldberg J.M."/>
            <person name="Li W."/>
            <person name="Martinez-Rossi N.M."/>
            <person name="Monod M."/>
            <person name="Shelest E."/>
            <person name="Barton R.C."/>
            <person name="Birch E."/>
            <person name="Brakhage A.A."/>
            <person name="Chen Z."/>
            <person name="Gurr S.J."/>
            <person name="Heiman D."/>
            <person name="Heitman J."/>
            <person name="Kosti I."/>
            <person name="Rossi A."/>
            <person name="Saif S."/>
            <person name="Samalova M."/>
            <person name="Saunders C.W."/>
            <person name="Shea T."/>
            <person name="Summerbell R.C."/>
            <person name="Xu J."/>
            <person name="Young S."/>
            <person name="Zeng Q."/>
            <person name="Birren B.W."/>
            <person name="Cuomo C.A."/>
            <person name="White T.C."/>
        </authorList>
    </citation>
    <scope>NUCLEOTIDE SEQUENCE [LARGE SCALE GENOMIC DNA]</scope>
    <source>
        <strain evidence="3">ATCC MYA-4605 / CBS 113480</strain>
    </source>
</reference>
<organism evidence="2 3">
    <name type="scientific">Arthroderma otae (strain ATCC MYA-4605 / CBS 113480)</name>
    <name type="common">Microsporum canis</name>
    <dbReference type="NCBI Taxonomy" id="554155"/>
    <lineage>
        <taxon>Eukaryota</taxon>
        <taxon>Fungi</taxon>
        <taxon>Dikarya</taxon>
        <taxon>Ascomycota</taxon>
        <taxon>Pezizomycotina</taxon>
        <taxon>Eurotiomycetes</taxon>
        <taxon>Eurotiomycetidae</taxon>
        <taxon>Onygenales</taxon>
        <taxon>Arthrodermataceae</taxon>
        <taxon>Microsporum</taxon>
    </lineage>
</organism>
<keyword evidence="3" id="KW-1185">Reference proteome</keyword>
<dbReference type="eggNOG" id="ENOG502TAV5">
    <property type="taxonomic scope" value="Eukaryota"/>
</dbReference>
<sequence>MKVAFFALPLLAAFASARAVNSISERNQDCVNRLSDCLQTAAASGGSIDHAQCKGVEEQCASFVLPRAAALDPRAPDAQVLRIAQAIDGAAGGKNSGIDSKGLAAKIHKDVTANGINIGAIIQMIIDALHGKHVDIGKIIGAIFEVLRQIFGSHAHSLSVTEGSVKPGDVANVVLASLHTEGKPPADIGKIIEAILGFFKGGKLDIAGLIQLIIDLLKGKFPNAKIGQTVHGVMQLSASSGALAARSEDVHAASLFDIPKLIAAIIQIVGDGKHINVGKLIQAIVALLAEIAGGIMKIIFPGFGGLSARDGVVATAAQVNDAKSAFGDLINGILQLFAEGKFSIGKLIQLIMKFLASLPKLPKPGHH</sequence>
<feature type="signal peptide" evidence="1">
    <location>
        <begin position="1"/>
        <end position="19"/>
    </location>
</feature>
<dbReference type="HOGENOM" id="CLU_714086_0_0_1"/>
<name>C5G0B2_ARTOC</name>
<evidence type="ECO:0000256" key="1">
    <source>
        <dbReference type="SAM" id="SignalP"/>
    </source>
</evidence>
<dbReference type="OrthoDB" id="4173999at2759"/>
<gene>
    <name evidence="2" type="ORF">MCYG_08384</name>
</gene>
<protein>
    <submittedName>
        <fullName evidence="2">Uncharacterized protein</fullName>
    </submittedName>
</protein>
<dbReference type="AlphaFoldDB" id="C5G0B2"/>
<dbReference type="OMA" id="MKAAYFI"/>
<dbReference type="GeneID" id="9227593"/>
<keyword evidence="1" id="KW-0732">Signal</keyword>
<dbReference type="EMBL" id="DS995708">
    <property type="protein sequence ID" value="EEQ35565.1"/>
    <property type="molecule type" value="Genomic_DNA"/>
</dbReference>
<evidence type="ECO:0000313" key="3">
    <source>
        <dbReference type="Proteomes" id="UP000002035"/>
    </source>
</evidence>
<evidence type="ECO:0000313" key="2">
    <source>
        <dbReference type="EMBL" id="EEQ35565.1"/>
    </source>
</evidence>